<gene>
    <name evidence="2" type="ORF">PHMEG_00031494</name>
</gene>
<dbReference type="AlphaFoldDB" id="A0A225V0C0"/>
<accession>A0A225V0C0</accession>
<sequence length="539" mass="60487">MEEFYNQIRQWFNPSKHMDVKLKRSSGWNPIRAERSKYCIYAFVNKTSVDQVSKSPDLHGNTCDLHGNRTFTISSLRQVDEYARSEAAMSVNLQPGESRGYLRQQDPDLWFKPADHEVTPEIQRPSKIAEYRRSTTMDLLPGESRGYSKHPAPGKWFRQAKITGQIHNEKAILLLDTGAEVSIVDTAFAPGIRLDLADGSISLPDEVRIHLSGMRQLYGDKAKIVNVGQYLRIQAGESVELPLRLRSVIHDKLWVTRGDQWVPTVSSGPGRTKYFSITNIRDEVLILHQDQRIGIWLAGDHVPRIPGFISIGSRRYTEWQNLAFEATSDIQSEEMEVKNPLVLVVERPEYETPRAILQRPKATLIQRLKVEASQDQDIPDCPPSDEGQDQGTSPSKCSGSDLPSMMSVQPGTGHMTGDPLNGKCTTSMSQKTDMDPSPVVEDQPDTSDLGLTCDSDQDYDECVYYQEGSDLYAEDVDGQMAVLPEVPVATEDVKIEDIQLCGSDNQTPEEVERLRQKIWKSRHLLIGKGNALLPPARGV</sequence>
<evidence type="ECO:0008006" key="4">
    <source>
        <dbReference type="Google" id="ProtNLM"/>
    </source>
</evidence>
<reference evidence="3" key="1">
    <citation type="submission" date="2017-03" db="EMBL/GenBank/DDBJ databases">
        <title>Phytopthora megakarya and P. palmivora, two closely related causual agents of cacao black pod achieved similar genome size and gene model numbers by different mechanisms.</title>
        <authorList>
            <person name="Ali S."/>
            <person name="Shao J."/>
            <person name="Larry D.J."/>
            <person name="Kronmiller B."/>
            <person name="Shen D."/>
            <person name="Strem M.D."/>
            <person name="Melnick R.L."/>
            <person name="Guiltinan M.J."/>
            <person name="Tyler B.M."/>
            <person name="Meinhardt L.W."/>
            <person name="Bailey B.A."/>
        </authorList>
    </citation>
    <scope>NUCLEOTIDE SEQUENCE [LARGE SCALE GENOMIC DNA]</scope>
    <source>
        <strain evidence="3">zdho120</strain>
    </source>
</reference>
<comment type="caution">
    <text evidence="2">The sequence shown here is derived from an EMBL/GenBank/DDBJ whole genome shotgun (WGS) entry which is preliminary data.</text>
</comment>
<proteinExistence type="predicted"/>
<dbReference type="GO" id="GO:0006508">
    <property type="term" value="P:proteolysis"/>
    <property type="evidence" value="ECO:0007669"/>
    <property type="project" value="InterPro"/>
</dbReference>
<dbReference type="PROSITE" id="PS00141">
    <property type="entry name" value="ASP_PROTEASE"/>
    <property type="match status" value="1"/>
</dbReference>
<protein>
    <recommendedName>
        <fullName evidence="4">Peptidase A2 domain-containing protein</fullName>
    </recommendedName>
</protein>
<feature type="non-terminal residue" evidence="2">
    <location>
        <position position="539"/>
    </location>
</feature>
<dbReference type="GO" id="GO:0004190">
    <property type="term" value="F:aspartic-type endopeptidase activity"/>
    <property type="evidence" value="ECO:0007669"/>
    <property type="project" value="InterPro"/>
</dbReference>
<dbReference type="InterPro" id="IPR001969">
    <property type="entry name" value="Aspartic_peptidase_AS"/>
</dbReference>
<feature type="compositionally biased region" description="Polar residues" evidence="1">
    <location>
        <begin position="389"/>
        <end position="398"/>
    </location>
</feature>
<name>A0A225V0C0_9STRA</name>
<organism evidence="2 3">
    <name type="scientific">Phytophthora megakarya</name>
    <dbReference type="NCBI Taxonomy" id="4795"/>
    <lineage>
        <taxon>Eukaryota</taxon>
        <taxon>Sar</taxon>
        <taxon>Stramenopiles</taxon>
        <taxon>Oomycota</taxon>
        <taxon>Peronosporomycetes</taxon>
        <taxon>Peronosporales</taxon>
        <taxon>Peronosporaceae</taxon>
        <taxon>Phytophthora</taxon>
    </lineage>
</organism>
<dbReference type="OrthoDB" id="114360at2759"/>
<dbReference type="Proteomes" id="UP000198211">
    <property type="component" value="Unassembled WGS sequence"/>
</dbReference>
<evidence type="ECO:0000313" key="2">
    <source>
        <dbReference type="EMBL" id="OWY97869.1"/>
    </source>
</evidence>
<feature type="region of interest" description="Disordered" evidence="1">
    <location>
        <begin position="371"/>
        <end position="445"/>
    </location>
</feature>
<keyword evidence="3" id="KW-1185">Reference proteome</keyword>
<dbReference type="EMBL" id="NBNE01009980">
    <property type="protein sequence ID" value="OWY97869.1"/>
    <property type="molecule type" value="Genomic_DNA"/>
</dbReference>
<evidence type="ECO:0000256" key="1">
    <source>
        <dbReference type="SAM" id="MobiDB-lite"/>
    </source>
</evidence>
<evidence type="ECO:0000313" key="3">
    <source>
        <dbReference type="Proteomes" id="UP000198211"/>
    </source>
</evidence>